<dbReference type="STRING" id="42251.A0A2T6ZBR1"/>
<dbReference type="Proteomes" id="UP000244722">
    <property type="component" value="Unassembled WGS sequence"/>
</dbReference>
<gene>
    <name evidence="2" type="ORF">B9Z19DRAFT_1069397</name>
</gene>
<dbReference type="Pfam" id="PF23868">
    <property type="entry name" value="Mmc1_C"/>
    <property type="match status" value="1"/>
</dbReference>
<comment type="caution">
    <text evidence="2">The sequence shown here is derived from an EMBL/GenBank/DDBJ whole genome shotgun (WGS) entry which is preliminary data.</text>
</comment>
<dbReference type="AlphaFoldDB" id="A0A2T6ZBR1"/>
<accession>A0A2T6ZBR1</accession>
<dbReference type="InterPro" id="IPR056196">
    <property type="entry name" value="Mmc1_C"/>
</dbReference>
<dbReference type="OrthoDB" id="5319015at2759"/>
<protein>
    <recommendedName>
        <fullName evidence="1">Mmc1 C-terminal domain-containing protein</fullName>
    </recommendedName>
</protein>
<reference evidence="2 3" key="1">
    <citation type="submission" date="2017-04" db="EMBL/GenBank/DDBJ databases">
        <title>Draft genome sequence of Tuber borchii Vittad., a whitish edible truffle.</title>
        <authorList>
            <consortium name="DOE Joint Genome Institute"/>
            <person name="Murat C."/>
            <person name="Kuo A."/>
            <person name="Barry K.W."/>
            <person name="Clum A."/>
            <person name="Dockter R.B."/>
            <person name="Fauchery L."/>
            <person name="Iotti M."/>
            <person name="Kohler A."/>
            <person name="Labutti K."/>
            <person name="Lindquist E.A."/>
            <person name="Lipzen A."/>
            <person name="Ohm R.A."/>
            <person name="Wang M."/>
            <person name="Grigoriev I.V."/>
            <person name="Zambonelli A."/>
            <person name="Martin F.M."/>
        </authorList>
    </citation>
    <scope>NUCLEOTIDE SEQUENCE [LARGE SCALE GENOMIC DNA]</scope>
    <source>
        <strain evidence="2 3">Tbo3840</strain>
    </source>
</reference>
<name>A0A2T6ZBR1_TUBBO</name>
<proteinExistence type="predicted"/>
<evidence type="ECO:0000313" key="3">
    <source>
        <dbReference type="Proteomes" id="UP000244722"/>
    </source>
</evidence>
<evidence type="ECO:0000259" key="1">
    <source>
        <dbReference type="Pfam" id="PF23868"/>
    </source>
</evidence>
<dbReference type="EMBL" id="NESQ01000445">
    <property type="protein sequence ID" value="PUU72909.1"/>
    <property type="molecule type" value="Genomic_DNA"/>
</dbReference>
<sequence length="620" mass="67794">MTTRPTIRNLPLFLRLQYRLHRHHRRLISTTIRAATIPTPSALTKRHEVLEGLTKLAKWGFAKESLVLLAERGISADGGAEGGVRVGVLGKGDGLGRVVATLLDDPLIGEGREAGGEWVKALRRWHGPTSEISTPKNSPVSLLTVPSPLLKPNIEILLAPIPPGDPTDLTLHVSNIPGSRFIQFPVHKSIVYAGEGETGLQTLLDHDSTTIITKDGNSNARVLRLLSLPASAPENHKIGSVKIVNLPIAEDAFKQLKTSAANSLTFEKEWLKSGFGAVQEWMLDGCKKPDNDGGGIRPVVKALISSIVVQSERLILEEEERLRRTVEVKKREKETHSVGEGLSVKAVADNFESLSASLRNWSQNAHSELQTSLMAGFTSHVWGQLAWWKLIWTADDVTANSREVVSACLLPQSKKAFLFLAGRLAGAGFNGSPQLAFQQPNSSQEELARFRLADIPSPPSPPLTSKNVSEDASEGPYPMHLFTKTDHIVSNLISDLQTSANRILMGSVSFSVTSAAASSLLYLSGVPVYSSSTFAALGLVLSMRWLQARWGRERQRFQQAVREQGRIAIVESERWMWQRLKDGLVVNEEVEEIAGKDAELERVLEARAVAGRVTKLLGAL</sequence>
<dbReference type="PANTHER" id="PTHR38644">
    <property type="entry name" value="EXPRESSED PROTEIN"/>
    <property type="match status" value="1"/>
</dbReference>
<organism evidence="2 3">
    <name type="scientific">Tuber borchii</name>
    <name type="common">White truffle</name>
    <dbReference type="NCBI Taxonomy" id="42251"/>
    <lineage>
        <taxon>Eukaryota</taxon>
        <taxon>Fungi</taxon>
        <taxon>Dikarya</taxon>
        <taxon>Ascomycota</taxon>
        <taxon>Pezizomycotina</taxon>
        <taxon>Pezizomycetes</taxon>
        <taxon>Pezizales</taxon>
        <taxon>Tuberaceae</taxon>
        <taxon>Tuber</taxon>
    </lineage>
</organism>
<dbReference type="PANTHER" id="PTHR38644:SF1">
    <property type="entry name" value="EXPRESSED PROTEIN"/>
    <property type="match status" value="1"/>
</dbReference>
<feature type="domain" description="Mmc1 C-terminal" evidence="1">
    <location>
        <begin position="355"/>
        <end position="566"/>
    </location>
</feature>
<keyword evidence="3" id="KW-1185">Reference proteome</keyword>
<evidence type="ECO:0000313" key="2">
    <source>
        <dbReference type="EMBL" id="PUU72909.1"/>
    </source>
</evidence>